<evidence type="ECO:0000313" key="3">
    <source>
        <dbReference type="EMBL" id="EQC33401.1"/>
    </source>
</evidence>
<evidence type="ECO:0000313" key="4">
    <source>
        <dbReference type="Proteomes" id="UP000030762"/>
    </source>
</evidence>
<dbReference type="RefSeq" id="XP_008613041.1">
    <property type="nucleotide sequence ID" value="XM_008614819.1"/>
</dbReference>
<sequence length="521" mass="58325">MATKRPFAAPALPSRQQLETRLAENGADLATCKKDIAALEVDIAKLQESLRIQHDLLAKKQYAREDLELQRDSLEKRLQRFLLYAENRATPVIDVDAPLDKKLRIVKPQSPAVRVITIAESPPPREKKRKMSPPPSTFESTPAPILPEMRPRTPTVANFPDQFWSTTEVAKLLSQPRMNMIADGCSRKLRCSAFHPTNPDLFSTFADDGTMMLWQYQPHFRDLKHLLQVPPSIFRRAGHACVEDFRWSPGNGNKIALGFQKPHADAGEICVVEWNQGFTKPPDRVWNRSSSLASKGVSCIDWVDETHIVTGGPNHSVVVWKYTDAPASSANMKTLHADHRSEIRSLCVHPHSPSVYSGALDGLVIGYDLHHQSTTTVIEKRQTNNIAKINAVLAHPNHPHLLMVSCVHATQQNMLLHDLRIKTSSSLTSMPSMVWYKSTGDARAMSQYTTPRWSTAGMHVSCGSTSGDVHIWDIRASKRENVPHQTLSIHRKPVLHANWHATQNVLLSISSDRNIGVVTFT</sequence>
<organism evidence="3 4">
    <name type="scientific">Saprolegnia diclina (strain VS20)</name>
    <dbReference type="NCBI Taxonomy" id="1156394"/>
    <lineage>
        <taxon>Eukaryota</taxon>
        <taxon>Sar</taxon>
        <taxon>Stramenopiles</taxon>
        <taxon>Oomycota</taxon>
        <taxon>Saprolegniomycetes</taxon>
        <taxon>Saprolegniales</taxon>
        <taxon>Saprolegniaceae</taxon>
        <taxon>Saprolegnia</taxon>
    </lineage>
</organism>
<dbReference type="PANTHER" id="PTHR47232">
    <property type="entry name" value="TRANSDUCIN FAMILY PROTEIN / WD-40 REPEAT FAMILY PROTEIN"/>
    <property type="match status" value="1"/>
</dbReference>
<dbReference type="EMBL" id="JH767159">
    <property type="protein sequence ID" value="EQC33401.1"/>
    <property type="molecule type" value="Genomic_DNA"/>
</dbReference>
<dbReference type="Proteomes" id="UP000030762">
    <property type="component" value="Unassembled WGS sequence"/>
</dbReference>
<dbReference type="Pfam" id="PF00400">
    <property type="entry name" value="WD40"/>
    <property type="match status" value="1"/>
</dbReference>
<dbReference type="InParanoid" id="T0QFB1"/>
<dbReference type="SMART" id="SM00320">
    <property type="entry name" value="WD40"/>
    <property type="match status" value="5"/>
</dbReference>
<dbReference type="Gene3D" id="2.130.10.10">
    <property type="entry name" value="YVTN repeat-like/Quinoprotein amine dehydrogenase"/>
    <property type="match status" value="2"/>
</dbReference>
<keyword evidence="4" id="KW-1185">Reference proteome</keyword>
<dbReference type="GeneID" id="19949644"/>
<dbReference type="eggNOG" id="KOG0265">
    <property type="taxonomic scope" value="Eukaryota"/>
</dbReference>
<dbReference type="AlphaFoldDB" id="T0QFB1"/>
<dbReference type="OMA" id="EICVVEW"/>
<dbReference type="OrthoDB" id="1897642at2759"/>
<name>T0QFB1_SAPDV</name>
<dbReference type="PANTHER" id="PTHR47232:SF1">
    <property type="entry name" value="TRANSDUCIN FAMILY PROTEIN _ WD-40 REPEAT FAMILY PROTEIN"/>
    <property type="match status" value="1"/>
</dbReference>
<dbReference type="InterPro" id="IPR001680">
    <property type="entry name" value="WD40_rpt"/>
</dbReference>
<protein>
    <submittedName>
        <fullName evidence="3">Uncharacterized protein</fullName>
    </submittedName>
</protein>
<dbReference type="STRING" id="1156394.T0QFB1"/>
<dbReference type="InterPro" id="IPR036322">
    <property type="entry name" value="WD40_repeat_dom_sf"/>
</dbReference>
<feature type="region of interest" description="Disordered" evidence="2">
    <location>
        <begin position="120"/>
        <end position="148"/>
    </location>
</feature>
<dbReference type="InterPro" id="IPR015943">
    <property type="entry name" value="WD40/YVTN_repeat-like_dom_sf"/>
</dbReference>
<proteinExistence type="predicted"/>
<reference evidence="3 4" key="1">
    <citation type="submission" date="2012-04" db="EMBL/GenBank/DDBJ databases">
        <title>The Genome Sequence of Saprolegnia declina VS20.</title>
        <authorList>
            <consortium name="The Broad Institute Genome Sequencing Platform"/>
            <person name="Russ C."/>
            <person name="Nusbaum C."/>
            <person name="Tyler B."/>
            <person name="van West P."/>
            <person name="Dieguez-Uribeondo J."/>
            <person name="de Bruijn I."/>
            <person name="Tripathy S."/>
            <person name="Jiang R."/>
            <person name="Young S.K."/>
            <person name="Zeng Q."/>
            <person name="Gargeya S."/>
            <person name="Fitzgerald M."/>
            <person name="Haas B."/>
            <person name="Abouelleil A."/>
            <person name="Alvarado L."/>
            <person name="Arachchi H.M."/>
            <person name="Berlin A."/>
            <person name="Chapman S.B."/>
            <person name="Goldberg J."/>
            <person name="Griggs A."/>
            <person name="Gujja S."/>
            <person name="Hansen M."/>
            <person name="Howarth C."/>
            <person name="Imamovic A."/>
            <person name="Larimer J."/>
            <person name="McCowen C."/>
            <person name="Montmayeur A."/>
            <person name="Murphy C."/>
            <person name="Neiman D."/>
            <person name="Pearson M."/>
            <person name="Priest M."/>
            <person name="Roberts A."/>
            <person name="Saif S."/>
            <person name="Shea T."/>
            <person name="Sisk P."/>
            <person name="Sykes S."/>
            <person name="Wortman J."/>
            <person name="Nusbaum C."/>
            <person name="Birren B."/>
        </authorList>
    </citation>
    <scope>NUCLEOTIDE SEQUENCE [LARGE SCALE GENOMIC DNA]</scope>
    <source>
        <strain evidence="3 4">VS20</strain>
    </source>
</reference>
<dbReference type="VEuPathDB" id="FungiDB:SDRG_08917"/>
<accession>T0QFB1</accession>
<evidence type="ECO:0000256" key="2">
    <source>
        <dbReference type="SAM" id="MobiDB-lite"/>
    </source>
</evidence>
<feature type="coiled-coil region" evidence="1">
    <location>
        <begin position="29"/>
        <end position="84"/>
    </location>
</feature>
<evidence type="ECO:0000256" key="1">
    <source>
        <dbReference type="SAM" id="Coils"/>
    </source>
</evidence>
<keyword evidence="1" id="KW-0175">Coiled coil</keyword>
<gene>
    <name evidence="3" type="ORF">SDRG_08917</name>
</gene>
<dbReference type="SUPFAM" id="SSF50978">
    <property type="entry name" value="WD40 repeat-like"/>
    <property type="match status" value="1"/>
</dbReference>